<dbReference type="AlphaFoldDB" id="A0A8H7Q9C2"/>
<dbReference type="Pfam" id="PF00854">
    <property type="entry name" value="PTR2"/>
    <property type="match status" value="1"/>
</dbReference>
<feature type="region of interest" description="Disordered" evidence="8">
    <location>
        <begin position="1"/>
        <end position="23"/>
    </location>
</feature>
<dbReference type="OrthoDB" id="8904098at2759"/>
<dbReference type="GO" id="GO:0005886">
    <property type="term" value="C:plasma membrane"/>
    <property type="evidence" value="ECO:0007669"/>
    <property type="project" value="UniProtKB-ARBA"/>
</dbReference>
<reference evidence="10" key="1">
    <citation type="submission" date="2020-12" db="EMBL/GenBank/DDBJ databases">
        <title>Metabolic potential, ecology and presence of endohyphal bacteria is reflected in genomic diversity of Mucoromycotina.</title>
        <authorList>
            <person name="Muszewska A."/>
            <person name="Okrasinska A."/>
            <person name="Steczkiewicz K."/>
            <person name="Drgas O."/>
            <person name="Orlowska M."/>
            <person name="Perlinska-Lenart U."/>
            <person name="Aleksandrzak-Piekarczyk T."/>
            <person name="Szatraj K."/>
            <person name="Zielenkiewicz U."/>
            <person name="Pilsyk S."/>
            <person name="Malc E."/>
            <person name="Mieczkowski P."/>
            <person name="Kruszewska J.S."/>
            <person name="Biernat P."/>
            <person name="Pawlowska J."/>
        </authorList>
    </citation>
    <scope>NUCLEOTIDE SEQUENCE</scope>
    <source>
        <strain evidence="10">WA0000051536</strain>
    </source>
</reference>
<feature type="transmembrane region" description="Helical" evidence="9">
    <location>
        <begin position="452"/>
        <end position="476"/>
    </location>
</feature>
<feature type="transmembrane region" description="Helical" evidence="9">
    <location>
        <begin position="166"/>
        <end position="183"/>
    </location>
</feature>
<comment type="subcellular location">
    <subcellularLocation>
        <location evidence="1 7">Membrane</location>
        <topology evidence="1 7">Multi-pass membrane protein</topology>
    </subcellularLocation>
</comment>
<gene>
    <name evidence="10" type="ORF">INT44_000680</name>
</gene>
<feature type="transmembrane region" description="Helical" evidence="9">
    <location>
        <begin position="137"/>
        <end position="160"/>
    </location>
</feature>
<proteinExistence type="inferred from homology"/>
<dbReference type="Gene3D" id="1.20.1250.20">
    <property type="entry name" value="MFS general substrate transporter like domains"/>
    <property type="match status" value="1"/>
</dbReference>
<dbReference type="FunFam" id="1.20.1250.20:FF:000085">
    <property type="entry name" value="MFS peptide transporter Ptr2"/>
    <property type="match status" value="1"/>
</dbReference>
<keyword evidence="5 9" id="KW-1133">Transmembrane helix</keyword>
<dbReference type="InterPro" id="IPR000109">
    <property type="entry name" value="POT_fam"/>
</dbReference>
<dbReference type="InterPro" id="IPR036259">
    <property type="entry name" value="MFS_trans_sf"/>
</dbReference>
<evidence type="ECO:0000256" key="4">
    <source>
        <dbReference type="ARBA" id="ARBA00022692"/>
    </source>
</evidence>
<evidence type="ECO:0000256" key="7">
    <source>
        <dbReference type="RuleBase" id="RU003755"/>
    </source>
</evidence>
<dbReference type="PROSITE" id="PS01022">
    <property type="entry name" value="PTR2_1"/>
    <property type="match status" value="1"/>
</dbReference>
<evidence type="ECO:0000256" key="6">
    <source>
        <dbReference type="ARBA" id="ARBA00023136"/>
    </source>
</evidence>
<comment type="similarity">
    <text evidence="2 7">Belongs to the major facilitator superfamily. Proton-dependent oligopeptide transporter (POT/PTR) (TC 2.A.17) family.</text>
</comment>
<evidence type="ECO:0000256" key="9">
    <source>
        <dbReference type="SAM" id="Phobius"/>
    </source>
</evidence>
<evidence type="ECO:0000313" key="11">
    <source>
        <dbReference type="Proteomes" id="UP000612746"/>
    </source>
</evidence>
<dbReference type="EMBL" id="JAEPRA010000002">
    <property type="protein sequence ID" value="KAG2187930.1"/>
    <property type="molecule type" value="Genomic_DNA"/>
</dbReference>
<keyword evidence="4 7" id="KW-0812">Transmembrane</keyword>
<evidence type="ECO:0000256" key="2">
    <source>
        <dbReference type="ARBA" id="ARBA00005982"/>
    </source>
</evidence>
<protein>
    <submittedName>
        <fullName evidence="10">Uncharacterized protein</fullName>
    </submittedName>
</protein>
<organism evidence="10 11">
    <name type="scientific">Umbelopsis vinacea</name>
    <dbReference type="NCBI Taxonomy" id="44442"/>
    <lineage>
        <taxon>Eukaryota</taxon>
        <taxon>Fungi</taxon>
        <taxon>Fungi incertae sedis</taxon>
        <taxon>Mucoromycota</taxon>
        <taxon>Mucoromycotina</taxon>
        <taxon>Umbelopsidomycetes</taxon>
        <taxon>Umbelopsidales</taxon>
        <taxon>Umbelopsidaceae</taxon>
        <taxon>Umbelopsis</taxon>
    </lineage>
</organism>
<dbReference type="GO" id="GO:0071916">
    <property type="term" value="F:dipeptide transmembrane transporter activity"/>
    <property type="evidence" value="ECO:0007669"/>
    <property type="project" value="UniProtKB-ARBA"/>
</dbReference>
<evidence type="ECO:0000256" key="1">
    <source>
        <dbReference type="ARBA" id="ARBA00004141"/>
    </source>
</evidence>
<feature type="transmembrane region" description="Helical" evidence="9">
    <location>
        <begin position="488"/>
        <end position="510"/>
    </location>
</feature>
<evidence type="ECO:0000256" key="8">
    <source>
        <dbReference type="SAM" id="MobiDB-lite"/>
    </source>
</evidence>
<dbReference type="InterPro" id="IPR018456">
    <property type="entry name" value="PTR2_symporter_CS"/>
</dbReference>
<dbReference type="SUPFAM" id="SSF103473">
    <property type="entry name" value="MFS general substrate transporter"/>
    <property type="match status" value="1"/>
</dbReference>
<feature type="transmembrane region" description="Helical" evidence="9">
    <location>
        <begin position="516"/>
        <end position="537"/>
    </location>
</feature>
<evidence type="ECO:0000313" key="10">
    <source>
        <dbReference type="EMBL" id="KAG2187930.1"/>
    </source>
</evidence>
<feature type="transmembrane region" description="Helical" evidence="9">
    <location>
        <begin position="410"/>
        <end position="432"/>
    </location>
</feature>
<keyword evidence="3 7" id="KW-0813">Transport</keyword>
<name>A0A8H7Q9C2_9FUNG</name>
<accession>A0A8H7Q9C2</accession>
<sequence length="579" mass="64043">MVDTEEKIHTEPTKAELHDEQQPGAIEHVEDDAFGPAPTEEEWGSLREVADSVPKSAYLVILIEFCERFTYYGLSGPFQNYIQNPPPDSYPAAQPGALGRGQQTATALSTFFQFWCYITPIFGAIVADQYLGKYRTILLFGMIYFIGLVIVTATSAPSVIASGASFPGFVVGIVIIGLGTGGIKSNVSPLVAEQYKSHHPFVRTLKSGERVIVTPQATYQKIFNMFYWGINVGGLSSIATTNLEKNVGFWSAYLLPTLMFIPALLIVALGRNQYVRVPPRGSVFVEAFRLIRMGRKVPGGMSACKPSALKETHPELAARATWDDIFVDEFKRGLRACTVFFWYPIYWLCYSQMTNNLISQAGTMWTGNVPNDILQNIDGLVLIIMIPIMDRFAYPTLRRFGIPMRPITRITLGFGFAAVSIAYAAGVQSMIYKSAPYYDQVGESGGENWISAAIQLPAYALIALSEIFASITGLEFAYKKAPESMKSIVMAAFLFTSCLGSVLSFALVPVTEDPKLTWMYTGISVTMAICTPIFFYCHRGSDKVDLEQDAIGRNNQQRDAYQKHTVAEAEYEAEVKQIA</sequence>
<keyword evidence="6 9" id="KW-0472">Membrane</keyword>
<evidence type="ECO:0000256" key="3">
    <source>
        <dbReference type="ARBA" id="ARBA00022448"/>
    </source>
</evidence>
<comment type="caution">
    <text evidence="10">The sequence shown here is derived from an EMBL/GenBank/DDBJ whole genome shotgun (WGS) entry which is preliminary data.</text>
</comment>
<dbReference type="PROSITE" id="PS01023">
    <property type="entry name" value="PTR2_2"/>
    <property type="match status" value="1"/>
</dbReference>
<feature type="compositionally biased region" description="Basic and acidic residues" evidence="8">
    <location>
        <begin position="1"/>
        <end position="21"/>
    </location>
</feature>
<evidence type="ECO:0000256" key="5">
    <source>
        <dbReference type="ARBA" id="ARBA00022989"/>
    </source>
</evidence>
<feature type="transmembrane region" description="Helical" evidence="9">
    <location>
        <begin position="249"/>
        <end position="270"/>
    </location>
</feature>
<dbReference type="Proteomes" id="UP000612746">
    <property type="component" value="Unassembled WGS sequence"/>
</dbReference>
<keyword evidence="11" id="KW-1185">Reference proteome</keyword>
<dbReference type="PANTHER" id="PTHR11654">
    <property type="entry name" value="OLIGOPEPTIDE TRANSPORTER-RELATED"/>
    <property type="match status" value="1"/>
</dbReference>